<organism evidence="2 3">
    <name type="scientific">Fusicatenibacter faecihominis</name>
    <dbReference type="NCBI Taxonomy" id="2881276"/>
    <lineage>
        <taxon>Bacteria</taxon>
        <taxon>Bacillati</taxon>
        <taxon>Bacillota</taxon>
        <taxon>Clostridia</taxon>
        <taxon>Lachnospirales</taxon>
        <taxon>Lachnospiraceae</taxon>
        <taxon>Fusicatenibacter</taxon>
    </lineage>
</organism>
<evidence type="ECO:0000313" key="2">
    <source>
        <dbReference type="EMBL" id="MCC2190533.1"/>
    </source>
</evidence>
<keyword evidence="3" id="KW-1185">Reference proteome</keyword>
<dbReference type="AlphaFoldDB" id="A0AAE3DU81"/>
<keyword evidence="1" id="KW-0472">Membrane</keyword>
<accession>A0AAE3DU81</accession>
<name>A0AAE3DU81_9FIRM</name>
<protein>
    <recommendedName>
        <fullName evidence="4">Extracellular solute-binding protein</fullName>
    </recommendedName>
</protein>
<dbReference type="RefSeq" id="WP_227615605.1">
    <property type="nucleotide sequence ID" value="NZ_JAJEPR010000021.1"/>
</dbReference>
<keyword evidence="1" id="KW-1133">Transmembrane helix</keyword>
<feature type="transmembrane region" description="Helical" evidence="1">
    <location>
        <begin position="37"/>
        <end position="59"/>
    </location>
</feature>
<dbReference type="Gene3D" id="3.40.190.10">
    <property type="entry name" value="Periplasmic binding protein-like II"/>
    <property type="match status" value="1"/>
</dbReference>
<dbReference type="EMBL" id="JAJEPR010000021">
    <property type="protein sequence ID" value="MCC2190533.1"/>
    <property type="molecule type" value="Genomic_DNA"/>
</dbReference>
<evidence type="ECO:0000256" key="1">
    <source>
        <dbReference type="SAM" id="Phobius"/>
    </source>
</evidence>
<evidence type="ECO:0008006" key="4">
    <source>
        <dbReference type="Google" id="ProtNLM"/>
    </source>
</evidence>
<dbReference type="Proteomes" id="UP001197875">
    <property type="component" value="Unassembled WGS sequence"/>
</dbReference>
<comment type="caution">
    <text evidence="2">The sequence shown here is derived from an EMBL/GenBank/DDBJ whole genome shotgun (WGS) entry which is preliminary data.</text>
</comment>
<proteinExistence type="predicted"/>
<sequence length="215" mass="24868">MEKRYESDMTRKEKWENERKKLKNMTFKQKVGYILEYYKGVFAAIVVICIIISIGVQMFQNAQLKSLLSIAVVDSNYDHDEQVEALQNDFLAYAGTGDKHEVVDVDTSLLSGDDYNSVVKMTVVMGAGTADLMFCGDETYEKYNEQEAFISWKEVLGDDYSKYEDYMTDDGRLDLEKCPNWEKYNMVYYSPVYAVVMSSSKNLENCIKFLEIMVQ</sequence>
<gene>
    <name evidence="2" type="ORF">LKD71_12090</name>
</gene>
<keyword evidence="1" id="KW-0812">Transmembrane</keyword>
<reference evidence="2 3" key="1">
    <citation type="submission" date="2021-10" db="EMBL/GenBank/DDBJ databases">
        <title>Anaerobic single-cell dispensing facilitates the cultivation of human gut bacteria.</title>
        <authorList>
            <person name="Afrizal A."/>
        </authorList>
    </citation>
    <scope>NUCLEOTIDE SEQUENCE [LARGE SCALE GENOMIC DNA]</scope>
    <source>
        <strain evidence="2 3">CLA-AA-H277</strain>
    </source>
</reference>
<evidence type="ECO:0000313" key="3">
    <source>
        <dbReference type="Proteomes" id="UP001197875"/>
    </source>
</evidence>